<feature type="transmembrane region" description="Helical" evidence="6">
    <location>
        <begin position="232"/>
        <end position="254"/>
    </location>
</feature>
<evidence type="ECO:0000256" key="4">
    <source>
        <dbReference type="ARBA" id="ARBA00022989"/>
    </source>
</evidence>
<feature type="transmembrane region" description="Helical" evidence="6">
    <location>
        <begin position="172"/>
        <end position="193"/>
    </location>
</feature>
<reference evidence="9" key="1">
    <citation type="submission" date="2016-10" db="EMBL/GenBank/DDBJ databases">
        <authorList>
            <person name="Varghese N."/>
            <person name="Submissions S."/>
        </authorList>
    </citation>
    <scope>NUCLEOTIDE SEQUENCE [LARGE SCALE GENOMIC DNA]</scope>
    <source>
        <strain evidence="9">DSM 16199</strain>
    </source>
</reference>
<organism evidence="8 9">
    <name type="scientific">Loktanella salsilacus</name>
    <dbReference type="NCBI Taxonomy" id="195913"/>
    <lineage>
        <taxon>Bacteria</taxon>
        <taxon>Pseudomonadati</taxon>
        <taxon>Pseudomonadota</taxon>
        <taxon>Alphaproteobacteria</taxon>
        <taxon>Rhodobacterales</taxon>
        <taxon>Roseobacteraceae</taxon>
        <taxon>Loktanella</taxon>
    </lineage>
</organism>
<dbReference type="RefSeq" id="WP_090185623.1">
    <property type="nucleotide sequence ID" value="NZ_CAXIDI010000001.1"/>
</dbReference>
<feature type="transmembrane region" description="Helical" evidence="6">
    <location>
        <begin position="115"/>
        <end position="135"/>
    </location>
</feature>
<feature type="transmembrane region" description="Helical" evidence="6">
    <location>
        <begin position="6"/>
        <end position="23"/>
    </location>
</feature>
<dbReference type="STRING" id="195913.SAMN04488004_10395"/>
<gene>
    <name evidence="8" type="ORF">SAMN04488004_10395</name>
</gene>
<evidence type="ECO:0000313" key="8">
    <source>
        <dbReference type="EMBL" id="SFK86164.1"/>
    </source>
</evidence>
<dbReference type="GO" id="GO:0016020">
    <property type="term" value="C:membrane"/>
    <property type="evidence" value="ECO:0007669"/>
    <property type="project" value="UniProtKB-SubCell"/>
</dbReference>
<dbReference type="EMBL" id="FOTF01000003">
    <property type="protein sequence ID" value="SFK86164.1"/>
    <property type="molecule type" value="Genomic_DNA"/>
</dbReference>
<dbReference type="OrthoDB" id="9783707at2"/>
<accession>A0A1I4CXY4</accession>
<feature type="transmembrane region" description="Helical" evidence="6">
    <location>
        <begin position="205"/>
        <end position="226"/>
    </location>
</feature>
<evidence type="ECO:0000256" key="3">
    <source>
        <dbReference type="ARBA" id="ARBA00022692"/>
    </source>
</evidence>
<proteinExistence type="inferred from homology"/>
<dbReference type="Pfam" id="PF00892">
    <property type="entry name" value="EamA"/>
    <property type="match status" value="2"/>
</dbReference>
<keyword evidence="3 6" id="KW-0812">Transmembrane</keyword>
<evidence type="ECO:0000256" key="6">
    <source>
        <dbReference type="SAM" id="Phobius"/>
    </source>
</evidence>
<keyword evidence="4 6" id="KW-1133">Transmembrane helix</keyword>
<feature type="transmembrane region" description="Helical" evidence="6">
    <location>
        <begin position="91"/>
        <end position="109"/>
    </location>
</feature>
<evidence type="ECO:0000256" key="2">
    <source>
        <dbReference type="ARBA" id="ARBA00007362"/>
    </source>
</evidence>
<keyword evidence="5 6" id="KW-0472">Membrane</keyword>
<sequence length="278" mass="29229">MTTAVFLAVMAAAVLHALWNALIRRGADKQSVMLALTLGNALTGLCVVAMRPWPDPQIWVWIAASGLIHTMYQLFLAYAYEQGDLSRVYPLARGGAPMIVLLVSVVFALDPVTGPEVGGVLLLGAGLAVMARGVFTSGESRRMLPFAAGSACATAGYTLTDGIGARIGGDPIAYTGWLLIAAAVFYVPVILALRGRAVVPRTARVWGVGLVAGGFSFMAYGIVVWAMTQAPIALVAALRETSILFAVLIGWWAFNERMSPQKGIAAGLIVAGVVLTRL</sequence>
<dbReference type="PANTHER" id="PTHR32322">
    <property type="entry name" value="INNER MEMBRANE TRANSPORTER"/>
    <property type="match status" value="1"/>
</dbReference>
<dbReference type="AlphaFoldDB" id="A0A1I4CXY4"/>
<comment type="subcellular location">
    <subcellularLocation>
        <location evidence="1">Membrane</location>
        <topology evidence="1">Multi-pass membrane protein</topology>
    </subcellularLocation>
</comment>
<protein>
    <submittedName>
        <fullName evidence="8">EamA-like transporter family protein</fullName>
    </submittedName>
</protein>
<dbReference type="Gene3D" id="1.10.3730.20">
    <property type="match status" value="2"/>
</dbReference>
<feature type="transmembrane region" description="Helical" evidence="6">
    <location>
        <begin position="58"/>
        <end position="79"/>
    </location>
</feature>
<evidence type="ECO:0000259" key="7">
    <source>
        <dbReference type="Pfam" id="PF00892"/>
    </source>
</evidence>
<feature type="domain" description="EamA" evidence="7">
    <location>
        <begin position="7"/>
        <end position="130"/>
    </location>
</feature>
<keyword evidence="9" id="KW-1185">Reference proteome</keyword>
<evidence type="ECO:0000256" key="5">
    <source>
        <dbReference type="ARBA" id="ARBA00023136"/>
    </source>
</evidence>
<dbReference type="Proteomes" id="UP000199550">
    <property type="component" value="Unassembled WGS sequence"/>
</dbReference>
<evidence type="ECO:0000313" key="9">
    <source>
        <dbReference type="Proteomes" id="UP000199550"/>
    </source>
</evidence>
<dbReference type="InterPro" id="IPR000620">
    <property type="entry name" value="EamA_dom"/>
</dbReference>
<name>A0A1I4CXY4_9RHOB</name>
<feature type="transmembrane region" description="Helical" evidence="6">
    <location>
        <begin position="142"/>
        <end position="160"/>
    </location>
</feature>
<comment type="similarity">
    <text evidence="2">Belongs to the EamA transporter family.</text>
</comment>
<dbReference type="SUPFAM" id="SSF103481">
    <property type="entry name" value="Multidrug resistance efflux transporter EmrE"/>
    <property type="match status" value="2"/>
</dbReference>
<dbReference type="PANTHER" id="PTHR32322:SF2">
    <property type="entry name" value="EAMA DOMAIN-CONTAINING PROTEIN"/>
    <property type="match status" value="1"/>
</dbReference>
<evidence type="ECO:0000256" key="1">
    <source>
        <dbReference type="ARBA" id="ARBA00004141"/>
    </source>
</evidence>
<dbReference type="InterPro" id="IPR050638">
    <property type="entry name" value="AA-Vitamin_Transporters"/>
</dbReference>
<feature type="domain" description="EamA" evidence="7">
    <location>
        <begin position="146"/>
        <end position="276"/>
    </location>
</feature>
<feature type="transmembrane region" description="Helical" evidence="6">
    <location>
        <begin position="32"/>
        <end position="52"/>
    </location>
</feature>
<dbReference type="InterPro" id="IPR037185">
    <property type="entry name" value="EmrE-like"/>
</dbReference>